<evidence type="ECO:0000313" key="4">
    <source>
        <dbReference type="Proteomes" id="UP000266568"/>
    </source>
</evidence>
<evidence type="ECO:0000313" key="3">
    <source>
        <dbReference type="EMBL" id="RIA47120.1"/>
    </source>
</evidence>
<keyword evidence="1" id="KW-0472">Membrane</keyword>
<accession>A0A397PC26</accession>
<gene>
    <name evidence="3" type="ORF">DFR49_1688</name>
</gene>
<name>A0A397PC26_9SPHN</name>
<evidence type="ECO:0000259" key="2">
    <source>
        <dbReference type="PROSITE" id="PS50222"/>
    </source>
</evidence>
<dbReference type="Gene3D" id="1.10.238.10">
    <property type="entry name" value="EF-hand"/>
    <property type="match status" value="1"/>
</dbReference>
<dbReference type="PROSITE" id="PS00018">
    <property type="entry name" value="EF_HAND_1"/>
    <property type="match status" value="3"/>
</dbReference>
<comment type="caution">
    <text evidence="3">The sequence shown here is derived from an EMBL/GenBank/DDBJ whole genome shotgun (WGS) entry which is preliminary data.</text>
</comment>
<dbReference type="SUPFAM" id="SSF47473">
    <property type="entry name" value="EF-hand"/>
    <property type="match status" value="1"/>
</dbReference>
<keyword evidence="1" id="KW-1133">Transmembrane helix</keyword>
<protein>
    <submittedName>
        <fullName evidence="3">EF hand domain-containing protein</fullName>
    </submittedName>
</protein>
<dbReference type="InterPro" id="IPR018247">
    <property type="entry name" value="EF_Hand_1_Ca_BS"/>
</dbReference>
<evidence type="ECO:0000256" key="1">
    <source>
        <dbReference type="SAM" id="Phobius"/>
    </source>
</evidence>
<dbReference type="PROSITE" id="PS50222">
    <property type="entry name" value="EF_HAND_2"/>
    <property type="match status" value="1"/>
</dbReference>
<keyword evidence="1" id="KW-0812">Transmembrane</keyword>
<proteinExistence type="predicted"/>
<dbReference type="OrthoDB" id="113323at2"/>
<dbReference type="InterPro" id="IPR002048">
    <property type="entry name" value="EF_hand_dom"/>
</dbReference>
<reference evidence="3 4" key="1">
    <citation type="submission" date="2018-08" db="EMBL/GenBank/DDBJ databases">
        <title>Genomic Encyclopedia of Type Strains, Phase IV (KMG-IV): sequencing the most valuable type-strain genomes for metagenomic binning, comparative biology and taxonomic classification.</title>
        <authorList>
            <person name="Goeker M."/>
        </authorList>
    </citation>
    <scope>NUCLEOTIDE SEQUENCE [LARGE SCALE GENOMIC DNA]</scope>
    <source>
        <strain evidence="3 4">DSM 25527</strain>
    </source>
</reference>
<dbReference type="Pfam" id="PF13202">
    <property type="entry name" value="EF-hand_5"/>
    <property type="match status" value="3"/>
</dbReference>
<dbReference type="RefSeq" id="WP_119035122.1">
    <property type="nucleotide sequence ID" value="NZ_QXDC01000002.1"/>
</dbReference>
<feature type="transmembrane region" description="Helical" evidence="1">
    <location>
        <begin position="72"/>
        <end position="91"/>
    </location>
</feature>
<dbReference type="GO" id="GO:0005509">
    <property type="term" value="F:calcium ion binding"/>
    <property type="evidence" value="ECO:0007669"/>
    <property type="project" value="InterPro"/>
</dbReference>
<dbReference type="AlphaFoldDB" id="A0A397PC26"/>
<dbReference type="Proteomes" id="UP000266568">
    <property type="component" value="Unassembled WGS sequence"/>
</dbReference>
<dbReference type="InterPro" id="IPR011992">
    <property type="entry name" value="EF-hand-dom_pair"/>
</dbReference>
<keyword evidence="4" id="KW-1185">Reference proteome</keyword>
<dbReference type="EMBL" id="QXDC01000002">
    <property type="protein sequence ID" value="RIA47120.1"/>
    <property type="molecule type" value="Genomic_DNA"/>
</dbReference>
<dbReference type="CDD" id="cd00051">
    <property type="entry name" value="EFh"/>
    <property type="match status" value="1"/>
</dbReference>
<sequence>MTDREPKKTETLEVRVSHETKTAFMATCAANGVSASKVLRGFIAGHIAATDRAPPRWKEFAMLTHHLRRRPTLTLAGAALFSAIATIALVAPAKAAIDPRVTAAFDWMDANHDGDIDAAEFSGADDASPASDTIVIELTNTMPSVPNETRDALFARLDTDRNGTLTAAELARGTSVSVTVSPAVVAADANRDGRIGEAELAAHLAADRARAGAPDASAGVGLMAHAIVVTNHPDENGTVALADLARLRTP</sequence>
<organism evidence="3 4">
    <name type="scientific">Hephaestia caeni</name>
    <dbReference type="NCBI Taxonomy" id="645617"/>
    <lineage>
        <taxon>Bacteria</taxon>
        <taxon>Pseudomonadati</taxon>
        <taxon>Pseudomonadota</taxon>
        <taxon>Alphaproteobacteria</taxon>
        <taxon>Sphingomonadales</taxon>
        <taxon>Sphingomonadaceae</taxon>
        <taxon>Hephaestia</taxon>
    </lineage>
</organism>
<feature type="domain" description="EF-hand" evidence="2">
    <location>
        <begin position="145"/>
        <end position="180"/>
    </location>
</feature>